<feature type="compositionally biased region" description="Low complexity" evidence="2">
    <location>
        <begin position="126"/>
        <end position="240"/>
    </location>
</feature>
<feature type="compositionally biased region" description="Basic residues" evidence="2">
    <location>
        <begin position="257"/>
        <end position="266"/>
    </location>
</feature>
<sequence length="628" mass="68611">MSNFNKSLSPIGSERWTRSGNLFAWWDALPTFDLFKTITRQVQDPPNGLVDDPPMQPPDDDDDDNLSTSPLTTPPSSRSPSPSPASGSPTVLGKHSPCTPFSEPAKKKKKKTQRSGKKKSDAPAQPFGSCLPSSSGSLPPPSSDSFPSQPFGSCPPSSSGSVLPPSSGSFPPPSSGSFPSQSSSSCPVQSSGSLTSSSSSSFVSPPSGSFTFSSSTFPSLSSSSLPSPSSSSRPLPSSSSHPPPPPSSEQRQLSYKHLQRSLKRKKTWSDPRIHLPSLPKSATSKVVENTAPLATPLDSNVILDNTSGYVGTERVVDGDGRVWKLSELIGPDSKYNFKYCSYDSSVAAVPICDSQQRVIGVVVGPPVNETDWTSVIKRAARIIVQARQKLSFDAKYLVHRRGRFQVLPVGISYGGGQQYTKRIWHRKSNRPIIEGLLGSNSIRQLAGHASQAFKTWAPRLFAYYEENLGHLLNDNPSLYPNFTNSIWACATFNFGPQTVTVQHLDHLNYIFGWCGITVLGDFDYRKGGHFVLWDLGLVIELPPGCMILIPSAYIRHSNTPIGKGETRYSFTQYTAGGLFRWVDDDGKVRAQMSKEDLKKAYERQRERINESMNLYSTLNELRSQYNVS</sequence>
<dbReference type="Gene3D" id="3.60.130.30">
    <property type="match status" value="1"/>
</dbReference>
<accession>A0ABR1IKB8</accession>
<name>A0ABR1IKB8_9AGAR</name>
<gene>
    <name evidence="3" type="ORF">VKT23_019966</name>
</gene>
<evidence type="ECO:0000313" key="4">
    <source>
        <dbReference type="Proteomes" id="UP001498398"/>
    </source>
</evidence>
<dbReference type="EMBL" id="JBANRG010000115">
    <property type="protein sequence ID" value="KAK7434863.1"/>
    <property type="molecule type" value="Genomic_DNA"/>
</dbReference>
<evidence type="ECO:0000256" key="1">
    <source>
        <dbReference type="SAM" id="Coils"/>
    </source>
</evidence>
<feature type="region of interest" description="Disordered" evidence="2">
    <location>
        <begin position="39"/>
        <end position="280"/>
    </location>
</feature>
<evidence type="ECO:0000256" key="2">
    <source>
        <dbReference type="SAM" id="MobiDB-lite"/>
    </source>
</evidence>
<proteinExistence type="predicted"/>
<dbReference type="Proteomes" id="UP001498398">
    <property type="component" value="Unassembled WGS sequence"/>
</dbReference>
<feature type="coiled-coil region" evidence="1">
    <location>
        <begin position="587"/>
        <end position="614"/>
    </location>
</feature>
<keyword evidence="4" id="KW-1185">Reference proteome</keyword>
<reference evidence="3 4" key="1">
    <citation type="submission" date="2024-01" db="EMBL/GenBank/DDBJ databases">
        <title>A draft genome for the cacao thread blight pathogen Marasmiellus scandens.</title>
        <authorList>
            <person name="Baruah I.K."/>
            <person name="Leung J."/>
            <person name="Bukari Y."/>
            <person name="Amoako-Attah I."/>
            <person name="Meinhardt L.W."/>
            <person name="Bailey B.A."/>
            <person name="Cohen S.P."/>
        </authorList>
    </citation>
    <scope>NUCLEOTIDE SEQUENCE [LARGE SCALE GENOMIC DNA]</scope>
    <source>
        <strain evidence="3 4">GH-19</strain>
    </source>
</reference>
<protein>
    <submittedName>
        <fullName evidence="3">Uncharacterized protein</fullName>
    </submittedName>
</protein>
<comment type="caution">
    <text evidence="3">The sequence shown here is derived from an EMBL/GenBank/DDBJ whole genome shotgun (WGS) entry which is preliminary data.</text>
</comment>
<feature type="compositionally biased region" description="Basic residues" evidence="2">
    <location>
        <begin position="106"/>
        <end position="117"/>
    </location>
</feature>
<feature type="compositionally biased region" description="Low complexity" evidence="2">
    <location>
        <begin position="67"/>
        <end position="90"/>
    </location>
</feature>
<organism evidence="3 4">
    <name type="scientific">Marasmiellus scandens</name>
    <dbReference type="NCBI Taxonomy" id="2682957"/>
    <lineage>
        <taxon>Eukaryota</taxon>
        <taxon>Fungi</taxon>
        <taxon>Dikarya</taxon>
        <taxon>Basidiomycota</taxon>
        <taxon>Agaricomycotina</taxon>
        <taxon>Agaricomycetes</taxon>
        <taxon>Agaricomycetidae</taxon>
        <taxon>Agaricales</taxon>
        <taxon>Marasmiineae</taxon>
        <taxon>Omphalotaceae</taxon>
        <taxon>Marasmiellus</taxon>
    </lineage>
</organism>
<evidence type="ECO:0000313" key="3">
    <source>
        <dbReference type="EMBL" id="KAK7434863.1"/>
    </source>
</evidence>
<keyword evidence="1" id="KW-0175">Coiled coil</keyword>